<name>A0A840X5C5_9RHOB</name>
<comment type="caution">
    <text evidence="10">The sequence shown here is derived from an EMBL/GenBank/DDBJ whole genome shotgun (WGS) entry which is preliminary data.</text>
</comment>
<keyword evidence="3 8" id="KW-0813">Transport</keyword>
<keyword evidence="7 9" id="KW-0472">Membrane</keyword>
<dbReference type="GO" id="GO:0043190">
    <property type="term" value="C:ATP-binding cassette (ABC) transporter complex"/>
    <property type="evidence" value="ECO:0007669"/>
    <property type="project" value="InterPro"/>
</dbReference>
<evidence type="ECO:0000256" key="6">
    <source>
        <dbReference type="ARBA" id="ARBA00022989"/>
    </source>
</evidence>
<evidence type="ECO:0000256" key="5">
    <source>
        <dbReference type="ARBA" id="ARBA00022692"/>
    </source>
</evidence>
<dbReference type="Pfam" id="PF00950">
    <property type="entry name" value="ABC-3"/>
    <property type="match status" value="1"/>
</dbReference>
<sequence length="399" mass="41299">MLAALSGLAGYNTLLVTLGATLLGLAAGGAGAFVFLRKRALVSDAVSHATLPGIGLAFIVMVMLGGDGRWLPGLILGSAISAGIGLLCVEWITRRTRLSEDAAIGAVLSVFFGLGIVLLTVIQGMSSGRQAGLEGFLLGSTAGMLASEAWTIAIAGAVTAASVVALRRPMTLVAFDPEYARSQGVNVRWTDLSIMALVLLVTVIGLKVVGLILIVALLVIPPVIARFWTDRVDVMLIVSALSGGIAGGVGTVVSTLAPGLPTGPVIVLTAFALFALSLLAAPRRGIFAAALRHVSTQRRVHLRQGLLSLYRGEPILDAQTLAALRRAGFIRADGVATKAGRAAAQARAVDAARWATLRSLRGDDPALEAHDGMTDMTEVLTPDQIADIDRVRGQLRGVA</sequence>
<dbReference type="PANTHER" id="PTHR30477">
    <property type="entry name" value="ABC-TRANSPORTER METAL-BINDING PROTEIN"/>
    <property type="match status" value="1"/>
</dbReference>
<evidence type="ECO:0000256" key="1">
    <source>
        <dbReference type="ARBA" id="ARBA00004651"/>
    </source>
</evidence>
<dbReference type="PANTHER" id="PTHR30477:SF3">
    <property type="entry name" value="METAL TRANSPORT SYSTEM MEMBRANE PROTEIN CT_069-RELATED"/>
    <property type="match status" value="1"/>
</dbReference>
<feature type="transmembrane region" description="Helical" evidence="9">
    <location>
        <begin position="45"/>
        <end position="64"/>
    </location>
</feature>
<feature type="transmembrane region" description="Helical" evidence="9">
    <location>
        <begin position="104"/>
        <end position="125"/>
    </location>
</feature>
<keyword evidence="5 8" id="KW-0812">Transmembrane</keyword>
<dbReference type="EMBL" id="JACIJS010000012">
    <property type="protein sequence ID" value="MBB5517035.1"/>
    <property type="molecule type" value="Genomic_DNA"/>
</dbReference>
<keyword evidence="6 9" id="KW-1133">Transmembrane helix</keyword>
<evidence type="ECO:0000256" key="9">
    <source>
        <dbReference type="SAM" id="Phobius"/>
    </source>
</evidence>
<dbReference type="Gene3D" id="1.10.3470.10">
    <property type="entry name" value="ABC transporter involved in vitamin B12 uptake, BtuC"/>
    <property type="match status" value="1"/>
</dbReference>
<evidence type="ECO:0000256" key="8">
    <source>
        <dbReference type="RuleBase" id="RU003943"/>
    </source>
</evidence>
<dbReference type="AlphaFoldDB" id="A0A840X5C5"/>
<feature type="transmembrane region" description="Helical" evidence="9">
    <location>
        <begin position="70"/>
        <end position="92"/>
    </location>
</feature>
<feature type="transmembrane region" description="Helical" evidence="9">
    <location>
        <begin position="145"/>
        <end position="166"/>
    </location>
</feature>
<evidence type="ECO:0000313" key="10">
    <source>
        <dbReference type="EMBL" id="MBB5517035.1"/>
    </source>
</evidence>
<proteinExistence type="inferred from homology"/>
<dbReference type="RefSeq" id="WP_184012994.1">
    <property type="nucleotide sequence ID" value="NZ_JACIJS010000012.1"/>
</dbReference>
<dbReference type="InterPro" id="IPR001626">
    <property type="entry name" value="ABC_TroCD"/>
</dbReference>
<accession>A0A840X5C5</accession>
<evidence type="ECO:0000313" key="11">
    <source>
        <dbReference type="Proteomes" id="UP000553766"/>
    </source>
</evidence>
<evidence type="ECO:0000256" key="3">
    <source>
        <dbReference type="ARBA" id="ARBA00022448"/>
    </source>
</evidence>
<feature type="transmembrane region" description="Helical" evidence="9">
    <location>
        <begin position="236"/>
        <end position="257"/>
    </location>
</feature>
<gene>
    <name evidence="10" type="ORF">FHS89_003079</name>
</gene>
<evidence type="ECO:0000256" key="7">
    <source>
        <dbReference type="ARBA" id="ARBA00023136"/>
    </source>
</evidence>
<comment type="similarity">
    <text evidence="2 8">Belongs to the ABC-3 integral membrane protein family.</text>
</comment>
<evidence type="ECO:0000256" key="2">
    <source>
        <dbReference type="ARBA" id="ARBA00008034"/>
    </source>
</evidence>
<keyword evidence="4" id="KW-1003">Cell membrane</keyword>
<dbReference type="SUPFAM" id="SSF81345">
    <property type="entry name" value="ABC transporter involved in vitamin B12 uptake, BtuC"/>
    <property type="match status" value="1"/>
</dbReference>
<evidence type="ECO:0000256" key="4">
    <source>
        <dbReference type="ARBA" id="ARBA00022475"/>
    </source>
</evidence>
<dbReference type="InterPro" id="IPR037294">
    <property type="entry name" value="ABC_BtuC-like"/>
</dbReference>
<dbReference type="Proteomes" id="UP000553766">
    <property type="component" value="Unassembled WGS sequence"/>
</dbReference>
<protein>
    <submittedName>
        <fullName evidence="10">Manganese/zinc/iron transport system permease protein</fullName>
    </submittedName>
</protein>
<keyword evidence="11" id="KW-1185">Reference proteome</keyword>
<feature type="transmembrane region" description="Helical" evidence="9">
    <location>
        <begin position="263"/>
        <end position="282"/>
    </location>
</feature>
<comment type="subcellular location">
    <subcellularLocation>
        <location evidence="1 8">Cell membrane</location>
        <topology evidence="1 8">Multi-pass membrane protein</topology>
    </subcellularLocation>
</comment>
<reference evidence="10 11" key="1">
    <citation type="submission" date="2020-08" db="EMBL/GenBank/DDBJ databases">
        <title>Genomic Encyclopedia of Type Strains, Phase IV (KMG-IV): sequencing the most valuable type-strain genomes for metagenomic binning, comparative biology and taxonomic classification.</title>
        <authorList>
            <person name="Goeker M."/>
        </authorList>
    </citation>
    <scope>NUCLEOTIDE SEQUENCE [LARGE SCALE GENOMIC DNA]</scope>
    <source>
        <strain evidence="10 11">DSM 103377</strain>
    </source>
</reference>
<dbReference type="GO" id="GO:0055085">
    <property type="term" value="P:transmembrane transport"/>
    <property type="evidence" value="ECO:0007669"/>
    <property type="project" value="InterPro"/>
</dbReference>
<dbReference type="CDD" id="cd06550">
    <property type="entry name" value="TM_ABC_iron-siderophores_like"/>
    <property type="match status" value="1"/>
</dbReference>
<feature type="transmembrane region" description="Helical" evidence="9">
    <location>
        <begin position="14"/>
        <end position="36"/>
    </location>
</feature>
<dbReference type="GO" id="GO:0010043">
    <property type="term" value="P:response to zinc ion"/>
    <property type="evidence" value="ECO:0007669"/>
    <property type="project" value="TreeGrafter"/>
</dbReference>
<organism evidence="10 11">
    <name type="scientific">Rubricella aquisinus</name>
    <dbReference type="NCBI Taxonomy" id="2028108"/>
    <lineage>
        <taxon>Bacteria</taxon>
        <taxon>Pseudomonadati</taxon>
        <taxon>Pseudomonadota</taxon>
        <taxon>Alphaproteobacteria</taxon>
        <taxon>Rhodobacterales</taxon>
        <taxon>Paracoccaceae</taxon>
        <taxon>Rubricella</taxon>
    </lineage>
</organism>